<dbReference type="RefSeq" id="WP_150043534.1">
    <property type="nucleotide sequence ID" value="NZ_OW485601.1"/>
</dbReference>
<reference evidence="2 3" key="1">
    <citation type="submission" date="2019-09" db="EMBL/GenBank/DDBJ databases">
        <title>Genome sequence of Rhodovastum atsumiense, a diverse member of the Acetobacteraceae family of non-sulfur purple photosynthetic bacteria.</title>
        <authorList>
            <person name="Meyer T."/>
            <person name="Kyndt J."/>
        </authorList>
    </citation>
    <scope>NUCLEOTIDE SEQUENCE [LARGE SCALE GENOMIC DNA]</scope>
    <source>
        <strain evidence="2 3">DSM 21279</strain>
    </source>
</reference>
<evidence type="ECO:0000259" key="1">
    <source>
        <dbReference type="Pfam" id="PF01575"/>
    </source>
</evidence>
<organism evidence="2 3">
    <name type="scientific">Rhodovastum atsumiense</name>
    <dbReference type="NCBI Taxonomy" id="504468"/>
    <lineage>
        <taxon>Bacteria</taxon>
        <taxon>Pseudomonadati</taxon>
        <taxon>Pseudomonadota</taxon>
        <taxon>Alphaproteobacteria</taxon>
        <taxon>Acetobacterales</taxon>
        <taxon>Acetobacteraceae</taxon>
        <taxon>Rhodovastum</taxon>
    </lineage>
</organism>
<dbReference type="InterPro" id="IPR029069">
    <property type="entry name" value="HotDog_dom_sf"/>
</dbReference>
<dbReference type="OrthoDB" id="9796589at2"/>
<feature type="domain" description="MaoC-like" evidence="1">
    <location>
        <begin position="22"/>
        <end position="119"/>
    </location>
</feature>
<dbReference type="Proteomes" id="UP000325255">
    <property type="component" value="Unassembled WGS sequence"/>
</dbReference>
<name>A0A5M6IPT3_9PROT</name>
<dbReference type="Pfam" id="PF01575">
    <property type="entry name" value="MaoC_dehydratas"/>
    <property type="match status" value="1"/>
</dbReference>
<evidence type="ECO:0000313" key="2">
    <source>
        <dbReference type="EMBL" id="KAA5609485.1"/>
    </source>
</evidence>
<dbReference type="InterPro" id="IPR052342">
    <property type="entry name" value="MCH/BMMD"/>
</dbReference>
<protein>
    <submittedName>
        <fullName evidence="2">MaoC family dehydratase</fullName>
    </submittedName>
</protein>
<gene>
    <name evidence="2" type="ORF">F1189_23820</name>
</gene>
<dbReference type="AlphaFoldDB" id="A0A5M6IPT3"/>
<dbReference type="InterPro" id="IPR002539">
    <property type="entry name" value="MaoC-like_dom"/>
</dbReference>
<accession>A0A5M6IPT3</accession>
<dbReference type="Gene3D" id="3.10.129.10">
    <property type="entry name" value="Hotdog Thioesterase"/>
    <property type="match status" value="1"/>
</dbReference>
<dbReference type="EMBL" id="VWPK01000049">
    <property type="protein sequence ID" value="KAA5609485.1"/>
    <property type="molecule type" value="Genomic_DNA"/>
</dbReference>
<evidence type="ECO:0000313" key="3">
    <source>
        <dbReference type="Proteomes" id="UP000325255"/>
    </source>
</evidence>
<dbReference type="CDD" id="cd03441">
    <property type="entry name" value="R_hydratase_like"/>
    <property type="match status" value="1"/>
</dbReference>
<dbReference type="PANTHER" id="PTHR43664:SF1">
    <property type="entry name" value="BETA-METHYLMALYL-COA DEHYDRATASE"/>
    <property type="match status" value="1"/>
</dbReference>
<sequence length="158" mass="17635">MDGLIWQFAPPEPTRWFEDFSVGESFALPPRTLGPLHFRAYAEASGEMHELHTDPAYCQLLGLPGRLAHGFLVAAQTTAGACEFVRMVEAALVGMVEQSSRFLRPAHEGDTLYPRLTVTLLAPNTSTGVVGLHSIIHNQRRELVMEGMQKWVLRRRPV</sequence>
<dbReference type="PANTHER" id="PTHR43664">
    <property type="entry name" value="MONOAMINE OXIDASE-RELATED"/>
    <property type="match status" value="1"/>
</dbReference>
<proteinExistence type="predicted"/>
<keyword evidence="3" id="KW-1185">Reference proteome</keyword>
<comment type="caution">
    <text evidence="2">The sequence shown here is derived from an EMBL/GenBank/DDBJ whole genome shotgun (WGS) entry which is preliminary data.</text>
</comment>
<dbReference type="SUPFAM" id="SSF54637">
    <property type="entry name" value="Thioesterase/thiol ester dehydrase-isomerase"/>
    <property type="match status" value="1"/>
</dbReference>